<evidence type="ECO:0008006" key="3">
    <source>
        <dbReference type="Google" id="ProtNLM"/>
    </source>
</evidence>
<evidence type="ECO:0000313" key="1">
    <source>
        <dbReference type="EMBL" id="MBU5489344.1"/>
    </source>
</evidence>
<comment type="caution">
    <text evidence="1">The sequence shown here is derived from an EMBL/GenBank/DDBJ whole genome shotgun (WGS) entry which is preliminary data.</text>
</comment>
<protein>
    <recommendedName>
        <fullName evidence="3">SprT-like domain-containing protein</fullName>
    </recommendedName>
</protein>
<organism evidence="1 2">
    <name type="scientific">Butyricicoccus intestinisimiae</name>
    <dbReference type="NCBI Taxonomy" id="2841509"/>
    <lineage>
        <taxon>Bacteria</taxon>
        <taxon>Bacillati</taxon>
        <taxon>Bacillota</taxon>
        <taxon>Clostridia</taxon>
        <taxon>Eubacteriales</taxon>
        <taxon>Butyricicoccaceae</taxon>
        <taxon>Butyricicoccus</taxon>
    </lineage>
</organism>
<evidence type="ECO:0000313" key="2">
    <source>
        <dbReference type="Proteomes" id="UP000783588"/>
    </source>
</evidence>
<dbReference type="EMBL" id="JAHLQI010000001">
    <property type="protein sequence ID" value="MBU5489344.1"/>
    <property type="molecule type" value="Genomic_DNA"/>
</dbReference>
<keyword evidence="2" id="KW-1185">Reference proteome</keyword>
<sequence>MDIWKSENWKVFYSDKKVRTGLHTRFDTQIPPEIKWPCYMFCEWARDYYEFPIRVTIYFKASDTVRAMSGEQVSGKCSKPYNRLEEPHITIATGAVGDFRKQCQKYGLEDTIFAILCTIAHELTHYYQWLNNTRQGDTEIEHRKNEREARKLGEKKVYQYLIDLGMSQLTETYYEWKEQDGTNF</sequence>
<accession>A0ABS6ENT5</accession>
<proteinExistence type="predicted"/>
<dbReference type="Proteomes" id="UP000783588">
    <property type="component" value="Unassembled WGS sequence"/>
</dbReference>
<reference evidence="1 2" key="1">
    <citation type="submission" date="2021-06" db="EMBL/GenBank/DDBJ databases">
        <authorList>
            <person name="Sun Q."/>
            <person name="Li D."/>
        </authorList>
    </citation>
    <scope>NUCLEOTIDE SEQUENCE [LARGE SCALE GENOMIC DNA]</scope>
    <source>
        <strain evidence="1 2">MSJd-7</strain>
    </source>
</reference>
<name>A0ABS6ENT5_9FIRM</name>
<gene>
    <name evidence="1" type="ORF">KQI75_01655</name>
</gene>
<dbReference type="RefSeq" id="WP_216468946.1">
    <property type="nucleotide sequence ID" value="NZ_JAHLQI010000001.1"/>
</dbReference>